<dbReference type="GO" id="GO:0016559">
    <property type="term" value="P:peroxisome fission"/>
    <property type="evidence" value="ECO:0007669"/>
    <property type="project" value="InterPro"/>
</dbReference>
<feature type="transmembrane region" description="Helical" evidence="4">
    <location>
        <begin position="208"/>
        <end position="226"/>
    </location>
</feature>
<organism evidence="5 6">
    <name type="scientific">Clitoria ternatea</name>
    <name type="common">Butterfly pea</name>
    <dbReference type="NCBI Taxonomy" id="43366"/>
    <lineage>
        <taxon>Eukaryota</taxon>
        <taxon>Viridiplantae</taxon>
        <taxon>Streptophyta</taxon>
        <taxon>Embryophyta</taxon>
        <taxon>Tracheophyta</taxon>
        <taxon>Spermatophyta</taxon>
        <taxon>Magnoliopsida</taxon>
        <taxon>eudicotyledons</taxon>
        <taxon>Gunneridae</taxon>
        <taxon>Pentapetalae</taxon>
        <taxon>rosids</taxon>
        <taxon>fabids</taxon>
        <taxon>Fabales</taxon>
        <taxon>Fabaceae</taxon>
        <taxon>Papilionoideae</taxon>
        <taxon>50 kb inversion clade</taxon>
        <taxon>NPAAA clade</taxon>
        <taxon>indigoferoid/millettioid clade</taxon>
        <taxon>Phaseoleae</taxon>
        <taxon>Clitoria</taxon>
    </lineage>
</organism>
<dbReference type="Pfam" id="PF05648">
    <property type="entry name" value="PEX11"/>
    <property type="match status" value="1"/>
</dbReference>
<feature type="transmembrane region" description="Helical" evidence="4">
    <location>
        <begin position="128"/>
        <end position="147"/>
    </location>
</feature>
<keyword evidence="2" id="KW-0576">Peroxisome</keyword>
<reference evidence="5 6" key="1">
    <citation type="submission" date="2024-01" db="EMBL/GenBank/DDBJ databases">
        <title>The genomes of 5 underutilized Papilionoideae crops provide insights into root nodulation and disease resistance.</title>
        <authorList>
            <person name="Yuan L."/>
        </authorList>
    </citation>
    <scope>NUCLEOTIDE SEQUENCE [LARGE SCALE GENOMIC DNA]</scope>
    <source>
        <strain evidence="5">LY-2023</strain>
        <tissue evidence="5">Leaf</tissue>
    </source>
</reference>
<evidence type="ECO:0000256" key="1">
    <source>
        <dbReference type="ARBA" id="ARBA00023136"/>
    </source>
</evidence>
<evidence type="ECO:0000256" key="3">
    <source>
        <dbReference type="ARBA" id="ARBA00046271"/>
    </source>
</evidence>
<dbReference type="EMBL" id="JAYKXN010000001">
    <property type="protein sequence ID" value="KAK7317809.1"/>
    <property type="molecule type" value="Genomic_DNA"/>
</dbReference>
<protein>
    <submittedName>
        <fullName evidence="5">Uncharacterized protein</fullName>
    </submittedName>
</protein>
<comment type="caution">
    <text evidence="5">The sequence shown here is derived from an EMBL/GenBank/DDBJ whole genome shotgun (WGS) entry which is preliminary data.</text>
</comment>
<dbReference type="AlphaFoldDB" id="A0AAN9Q1N1"/>
<proteinExistence type="predicted"/>
<evidence type="ECO:0000256" key="4">
    <source>
        <dbReference type="SAM" id="Phobius"/>
    </source>
</evidence>
<keyword evidence="6" id="KW-1185">Reference proteome</keyword>
<gene>
    <name evidence="5" type="ORF">RJT34_02357</name>
</gene>
<keyword evidence="1 4" id="KW-0472">Membrane</keyword>
<dbReference type="Proteomes" id="UP001359559">
    <property type="component" value="Unassembled WGS sequence"/>
</dbReference>
<dbReference type="GO" id="GO:0005778">
    <property type="term" value="C:peroxisomal membrane"/>
    <property type="evidence" value="ECO:0007669"/>
    <property type="project" value="UniProtKB-SubCell"/>
</dbReference>
<comment type="subcellular location">
    <subcellularLocation>
        <location evidence="3">Peroxisome membrane</location>
    </subcellularLocation>
</comment>
<evidence type="ECO:0000313" key="5">
    <source>
        <dbReference type="EMBL" id="KAK7317809.1"/>
    </source>
</evidence>
<keyword evidence="4" id="KW-0812">Transmembrane</keyword>
<name>A0AAN9Q1N1_CLITE</name>
<dbReference type="InterPro" id="IPR008733">
    <property type="entry name" value="PEX11"/>
</dbReference>
<evidence type="ECO:0000313" key="6">
    <source>
        <dbReference type="Proteomes" id="UP001359559"/>
    </source>
</evidence>
<feature type="transmembrane region" description="Helical" evidence="4">
    <location>
        <begin position="159"/>
        <end position="181"/>
    </location>
</feature>
<keyword evidence="4" id="KW-1133">Transmembrane helix</keyword>
<sequence length="230" mass="26710">MVSNSIMPRTSQVLNSLLEEAVLISEELYVSKMNSSNCMVTPCRALAKSLVKSDRKHIELNGKDFAYDGEKTLFTLGSLARNKLEFTVVLEDVTCDRFKLMWLINNRRLNVFCFDDFYLRQLAMLLECYWLLSKFYLPFAFLILTRIRTLVANLAKKISYISTFGKFVGYAFFILADFILLREVKVRRPKKKSIEEEKKIQKIRTDKIMRLMAVVATVVDLFIPVANSRD</sequence>
<accession>A0AAN9Q1N1</accession>
<evidence type="ECO:0000256" key="2">
    <source>
        <dbReference type="ARBA" id="ARBA00023140"/>
    </source>
</evidence>